<evidence type="ECO:0000259" key="4">
    <source>
        <dbReference type="Pfam" id="PF00248"/>
    </source>
</evidence>
<organism evidence="5 6">
    <name type="scientific">Pseudoduganella namucuonensis</name>
    <dbReference type="NCBI Taxonomy" id="1035707"/>
    <lineage>
        <taxon>Bacteria</taxon>
        <taxon>Pseudomonadati</taxon>
        <taxon>Pseudomonadota</taxon>
        <taxon>Betaproteobacteria</taxon>
        <taxon>Burkholderiales</taxon>
        <taxon>Oxalobacteraceae</taxon>
        <taxon>Telluria group</taxon>
        <taxon>Pseudoduganella</taxon>
    </lineage>
</organism>
<dbReference type="EMBL" id="FPBO01000004">
    <property type="protein sequence ID" value="SFU51506.1"/>
    <property type="molecule type" value="Genomic_DNA"/>
</dbReference>
<dbReference type="GO" id="GO:0016491">
    <property type="term" value="F:oxidoreductase activity"/>
    <property type="evidence" value="ECO:0007669"/>
    <property type="project" value="InterPro"/>
</dbReference>
<accession>A0A1I7GTE1</accession>
<dbReference type="SUPFAM" id="SSF51430">
    <property type="entry name" value="NAD(P)-linked oxidoreductase"/>
    <property type="match status" value="1"/>
</dbReference>
<dbReference type="InterPro" id="IPR023210">
    <property type="entry name" value="NADP_OxRdtase_dom"/>
</dbReference>
<keyword evidence="6" id="KW-1185">Reference proteome</keyword>
<feature type="binding site" evidence="2">
    <location>
        <position position="111"/>
    </location>
    <ligand>
        <name>substrate</name>
    </ligand>
</feature>
<dbReference type="InterPro" id="IPR036812">
    <property type="entry name" value="NAD(P)_OxRdtase_dom_sf"/>
</dbReference>
<dbReference type="Gene3D" id="3.20.20.100">
    <property type="entry name" value="NADP-dependent oxidoreductase domain"/>
    <property type="match status" value="1"/>
</dbReference>
<feature type="site" description="Lowers pKa of active site Tyr" evidence="3">
    <location>
        <position position="78"/>
    </location>
</feature>
<name>A0A1I7GTE1_9BURK</name>
<evidence type="ECO:0000313" key="5">
    <source>
        <dbReference type="EMBL" id="SFU51506.1"/>
    </source>
</evidence>
<evidence type="ECO:0000256" key="1">
    <source>
        <dbReference type="PIRSR" id="PIRSR000097-1"/>
    </source>
</evidence>
<dbReference type="Pfam" id="PF00248">
    <property type="entry name" value="Aldo_ket_red"/>
    <property type="match status" value="1"/>
</dbReference>
<proteinExistence type="predicted"/>
<sequence length="282" mass="30899">MKTVQLSSGVGVPALGQGTWNMGETAAGRQREIAALQLGVDLGMTLIDTAEMYAEGGSEEVVGAAIAGRREQIYLVSKVYPHNASLAGVRAACERSLKRLKTDCLDLYLLHWRGSVPLEEMLEGFQALKRAGKIRDYGVSNFDLDDMHEARALPGGDGIVANQVLYNLAKRGIEWNLLPWSQRNDVPVMAYSPLESSAREQRAMLGNPGLRAVAERHGATPAQVALAWILRQDRVIAIPKASSPEHVRQNRAALDLALTPEDLAELDRAYPLPRRNSPLEMR</sequence>
<dbReference type="OrthoDB" id="9772407at2"/>
<protein>
    <submittedName>
        <fullName evidence="5">Aldo/keto reductase</fullName>
    </submittedName>
</protein>
<dbReference type="PRINTS" id="PR00069">
    <property type="entry name" value="ALDKETRDTASE"/>
</dbReference>
<reference evidence="6" key="1">
    <citation type="submission" date="2016-10" db="EMBL/GenBank/DDBJ databases">
        <authorList>
            <person name="Varghese N."/>
            <person name="Submissions S."/>
        </authorList>
    </citation>
    <scope>NUCLEOTIDE SEQUENCE [LARGE SCALE GENOMIC DNA]</scope>
    <source>
        <strain evidence="6">CGMCC 1.11014</strain>
    </source>
</reference>
<dbReference type="InterPro" id="IPR020471">
    <property type="entry name" value="AKR"/>
</dbReference>
<dbReference type="RefSeq" id="WP_093554536.1">
    <property type="nucleotide sequence ID" value="NZ_FPBO01000004.1"/>
</dbReference>
<dbReference type="STRING" id="1035707.SAMN05216552_100480"/>
<dbReference type="PIRSF" id="PIRSF000097">
    <property type="entry name" value="AKR"/>
    <property type="match status" value="1"/>
</dbReference>
<evidence type="ECO:0000313" key="6">
    <source>
        <dbReference type="Proteomes" id="UP000199391"/>
    </source>
</evidence>
<dbReference type="PANTHER" id="PTHR43638:SF3">
    <property type="entry name" value="ALDEHYDE REDUCTASE"/>
    <property type="match status" value="1"/>
</dbReference>
<evidence type="ECO:0000256" key="2">
    <source>
        <dbReference type="PIRSR" id="PIRSR000097-2"/>
    </source>
</evidence>
<feature type="active site" description="Proton donor" evidence="1">
    <location>
        <position position="53"/>
    </location>
</feature>
<dbReference type="CDD" id="cd19138">
    <property type="entry name" value="AKR_YeaE"/>
    <property type="match status" value="1"/>
</dbReference>
<dbReference type="Proteomes" id="UP000199391">
    <property type="component" value="Unassembled WGS sequence"/>
</dbReference>
<dbReference type="PANTHER" id="PTHR43638">
    <property type="entry name" value="OXIDOREDUCTASE, ALDO/KETO REDUCTASE FAMILY PROTEIN"/>
    <property type="match status" value="1"/>
</dbReference>
<dbReference type="AlphaFoldDB" id="A0A1I7GTE1"/>
<evidence type="ECO:0000256" key="3">
    <source>
        <dbReference type="PIRSR" id="PIRSR000097-3"/>
    </source>
</evidence>
<gene>
    <name evidence="5" type="ORF">SAMN05216552_100480</name>
</gene>
<feature type="domain" description="NADP-dependent oxidoreductase" evidence="4">
    <location>
        <begin position="15"/>
        <end position="269"/>
    </location>
</feature>